<comment type="caution">
    <text evidence="1">The sequence shown here is derived from an EMBL/GenBank/DDBJ whole genome shotgun (WGS) entry which is preliminary data.</text>
</comment>
<sequence>MPLPPPPVERTKLHNRTYDFQGYQRSDGLWDIEGRIVDTKTYAFENDHRGEIKPGEALHDMSIRLTIDDDFVVHDIEAVTDDSPFAICPAVTPNFKTIIGCQIKPGWRQQVRKQISAADGCTHLVEMLGAMATVAFQTLYPVRAKKAGARKPGQRPTLLDTCHAFRSDGPIVKKSWPDFYTGD</sequence>
<evidence type="ECO:0000313" key="2">
    <source>
        <dbReference type="Proteomes" id="UP000761264"/>
    </source>
</evidence>
<proteinExistence type="predicted"/>
<reference evidence="1" key="1">
    <citation type="submission" date="2020-03" db="EMBL/GenBank/DDBJ databases">
        <title>Genome of Pelagibius litoralis DSM 21314T.</title>
        <authorList>
            <person name="Wang G."/>
        </authorList>
    </citation>
    <scope>NUCLEOTIDE SEQUENCE</scope>
    <source>
        <strain evidence="1">DSM 21314</strain>
    </source>
</reference>
<accession>A0A967KG55</accession>
<evidence type="ECO:0000313" key="1">
    <source>
        <dbReference type="EMBL" id="NIA71835.1"/>
    </source>
</evidence>
<keyword evidence="2" id="KW-1185">Reference proteome</keyword>
<name>A0A967KG55_9PROT</name>
<dbReference type="RefSeq" id="WP_167230111.1">
    <property type="nucleotide sequence ID" value="NZ_JAAQPH010000027.1"/>
</dbReference>
<dbReference type="Pfam" id="PF11136">
    <property type="entry name" value="DUF2889"/>
    <property type="match status" value="1"/>
</dbReference>
<dbReference type="AlphaFoldDB" id="A0A967KG55"/>
<organism evidence="1 2">
    <name type="scientific">Pelagibius litoralis</name>
    <dbReference type="NCBI Taxonomy" id="374515"/>
    <lineage>
        <taxon>Bacteria</taxon>
        <taxon>Pseudomonadati</taxon>
        <taxon>Pseudomonadota</taxon>
        <taxon>Alphaproteobacteria</taxon>
        <taxon>Rhodospirillales</taxon>
        <taxon>Rhodovibrionaceae</taxon>
        <taxon>Pelagibius</taxon>
    </lineage>
</organism>
<dbReference type="InterPro" id="IPR021312">
    <property type="entry name" value="DUF2889"/>
</dbReference>
<dbReference type="Proteomes" id="UP000761264">
    <property type="component" value="Unassembled WGS sequence"/>
</dbReference>
<gene>
    <name evidence="1" type="ORF">HBA54_24875</name>
</gene>
<protein>
    <submittedName>
        <fullName evidence="1">DUF2889 domain-containing protein</fullName>
    </submittedName>
</protein>
<dbReference type="EMBL" id="JAAQPH010000027">
    <property type="protein sequence ID" value="NIA71835.1"/>
    <property type="molecule type" value="Genomic_DNA"/>
</dbReference>